<dbReference type="NCBIfam" id="TIGR00370">
    <property type="entry name" value="5-oxoprolinase subunit PxpB"/>
    <property type="match status" value="1"/>
</dbReference>
<dbReference type="InterPro" id="IPR010016">
    <property type="entry name" value="PxpB"/>
</dbReference>
<dbReference type="GO" id="GO:0016787">
    <property type="term" value="F:hydrolase activity"/>
    <property type="evidence" value="ECO:0007669"/>
    <property type="project" value="UniProtKB-KW"/>
</dbReference>
<name>A0A6N8I018_9FIRM</name>
<dbReference type="GO" id="GO:0005524">
    <property type="term" value="F:ATP binding"/>
    <property type="evidence" value="ECO:0007669"/>
    <property type="project" value="UniProtKB-KW"/>
</dbReference>
<feature type="domain" description="Carboxyltransferase" evidence="4">
    <location>
        <begin position="4"/>
        <end position="205"/>
    </location>
</feature>
<evidence type="ECO:0000256" key="3">
    <source>
        <dbReference type="ARBA" id="ARBA00022840"/>
    </source>
</evidence>
<dbReference type="RefSeq" id="WP_066649810.1">
    <property type="nucleotide sequence ID" value="NZ_VWXL01000053.1"/>
</dbReference>
<protein>
    <submittedName>
        <fullName evidence="5">Kinase A inhibitor</fullName>
    </submittedName>
</protein>
<dbReference type="SMART" id="SM00796">
    <property type="entry name" value="AHS1"/>
    <property type="match status" value="1"/>
</dbReference>
<dbReference type="AlphaFoldDB" id="A0A6N8I018"/>
<dbReference type="OrthoDB" id="9778567at2"/>
<evidence type="ECO:0000313" key="5">
    <source>
        <dbReference type="EMBL" id="MVB11248.1"/>
    </source>
</evidence>
<accession>A0A6N8I018</accession>
<gene>
    <name evidence="5" type="primary">kipI</name>
    <name evidence="5" type="ORF">CAFE_19560</name>
</gene>
<dbReference type="Gene3D" id="3.30.1360.40">
    <property type="match status" value="1"/>
</dbReference>
<evidence type="ECO:0000256" key="2">
    <source>
        <dbReference type="ARBA" id="ARBA00022801"/>
    </source>
</evidence>
<evidence type="ECO:0000313" key="6">
    <source>
        <dbReference type="Proteomes" id="UP000469440"/>
    </source>
</evidence>
<sequence length="246" mass="26736">MQEPRILMAGDSALTVEFGNEISEEINGKVLALGRALRQSGLKGITETIPTYRSLLICYDPCVIRYSSLKRKVSRLANHLGSAASGAGRIVEIPVCYGGEFGEDLPDVAAHAGMAEDDVVRIHSSKNYLIYMLGFLPGFAYLGGMDPRIATPRLKTPRVKIPAGSVAIGGEQTGIYPIASPGGWRLIGSTPVKPYDPNREDPILYRAGDRIRFVPVPREEYLRIHSLSEKGEYQCVVREGGSSDGD</sequence>
<organism evidence="5 6">
    <name type="scientific">Caproicibacter fermentans</name>
    <dbReference type="NCBI Taxonomy" id="2576756"/>
    <lineage>
        <taxon>Bacteria</taxon>
        <taxon>Bacillati</taxon>
        <taxon>Bacillota</taxon>
        <taxon>Clostridia</taxon>
        <taxon>Eubacteriales</taxon>
        <taxon>Acutalibacteraceae</taxon>
        <taxon>Caproicibacter</taxon>
    </lineage>
</organism>
<keyword evidence="1" id="KW-0547">Nucleotide-binding</keyword>
<reference evidence="5 6" key="1">
    <citation type="submission" date="2019-09" db="EMBL/GenBank/DDBJ databases">
        <title>Genome sequence of Clostridium sp. EA1.</title>
        <authorList>
            <person name="Poehlein A."/>
            <person name="Bengelsdorf F.R."/>
            <person name="Daniel R."/>
        </authorList>
    </citation>
    <scope>NUCLEOTIDE SEQUENCE [LARGE SCALE GENOMIC DNA]</scope>
    <source>
        <strain evidence="5 6">EA1</strain>
    </source>
</reference>
<dbReference type="InterPro" id="IPR029000">
    <property type="entry name" value="Cyclophilin-like_dom_sf"/>
</dbReference>
<keyword evidence="6" id="KW-1185">Reference proteome</keyword>
<evidence type="ECO:0000256" key="1">
    <source>
        <dbReference type="ARBA" id="ARBA00022741"/>
    </source>
</evidence>
<evidence type="ECO:0000259" key="4">
    <source>
        <dbReference type="SMART" id="SM00796"/>
    </source>
</evidence>
<keyword evidence="3" id="KW-0067">ATP-binding</keyword>
<dbReference type="PANTHER" id="PTHR34698">
    <property type="entry name" value="5-OXOPROLINASE SUBUNIT B"/>
    <property type="match status" value="1"/>
</dbReference>
<dbReference type="Gene3D" id="2.40.100.10">
    <property type="entry name" value="Cyclophilin-like"/>
    <property type="match status" value="1"/>
</dbReference>
<dbReference type="PANTHER" id="PTHR34698:SF2">
    <property type="entry name" value="5-OXOPROLINASE SUBUNIT B"/>
    <property type="match status" value="1"/>
</dbReference>
<proteinExistence type="predicted"/>
<comment type="caution">
    <text evidence="5">The sequence shown here is derived from an EMBL/GenBank/DDBJ whole genome shotgun (WGS) entry which is preliminary data.</text>
</comment>
<dbReference type="EMBL" id="VWXL01000053">
    <property type="protein sequence ID" value="MVB11248.1"/>
    <property type="molecule type" value="Genomic_DNA"/>
</dbReference>
<dbReference type="Proteomes" id="UP000469440">
    <property type="component" value="Unassembled WGS sequence"/>
</dbReference>
<dbReference type="SUPFAM" id="SSF160467">
    <property type="entry name" value="PH0987 N-terminal domain-like"/>
    <property type="match status" value="1"/>
</dbReference>
<keyword evidence="2" id="KW-0378">Hydrolase</keyword>
<dbReference type="SUPFAM" id="SSF50891">
    <property type="entry name" value="Cyclophilin-like"/>
    <property type="match status" value="1"/>
</dbReference>
<dbReference type="Pfam" id="PF02682">
    <property type="entry name" value="CT_C_D"/>
    <property type="match status" value="1"/>
</dbReference>
<dbReference type="InterPro" id="IPR003833">
    <property type="entry name" value="CT_C_D"/>
</dbReference>